<comment type="subcellular location">
    <subcellularLocation>
        <location evidence="1">Nucleus</location>
    </subcellularLocation>
</comment>
<gene>
    <name evidence="9" type="primary">PRP21_2</name>
    <name evidence="9" type="ORF">LTR82_013305</name>
</gene>
<evidence type="ECO:0000256" key="5">
    <source>
        <dbReference type="ARBA" id="ARBA00023187"/>
    </source>
</evidence>
<dbReference type="Pfam" id="PF01805">
    <property type="entry name" value="Surp"/>
    <property type="match status" value="2"/>
</dbReference>
<dbReference type="GO" id="GO:0003723">
    <property type="term" value="F:RNA binding"/>
    <property type="evidence" value="ECO:0007669"/>
    <property type="project" value="InterPro"/>
</dbReference>
<dbReference type="GO" id="GO:0000381">
    <property type="term" value="P:regulation of alternative mRNA splicing, via spliceosome"/>
    <property type="evidence" value="ECO:0007669"/>
    <property type="project" value="TreeGrafter"/>
</dbReference>
<evidence type="ECO:0000256" key="6">
    <source>
        <dbReference type="ARBA" id="ARBA00023242"/>
    </source>
</evidence>
<sequence>MTRDTRFPKAPSSLPSLPPAYSYPYPPSSTHAPPPIPMAVDTGPDSSTILDDITTAAPPGTILPPKNVRAIIEKAAGYIARNGPGFLEHLFANNTRDGKLACLWPEDAYHAYYQWRLSEIKAGKGNLISAGREGEQGQAQTGVSGKGREERKPDKPDEFVFSARMPNISAQDLEIVKLTALFSAKNGRSWMTALSQREAGNFQFDFLRPQHSLYQFFSRLVDQYTDLIQGDSVDGGRPQKKRISELEANVADRFRVLERAKKRAEWVKWQETQKVEKEEQDEKEKVAYAQIDWHDFVVVETVVFDERDEQAELPAPTTKNDLQSASLEQKAAMSIAPNRRIEEATPTFDDYDAFYGSNQQQQQQMPPPQQPYTPQPVATAWRPPPGQDDDAGRLAEVRADRDRARAAQEAARHAPPSVKVRDSATFASRAQKGKAGALPPNTSICPNCHQPIPNNEMERHMKIELLDPQWRDQNRINQHRSSTTNLSTQDVANNLKRLASQRSDVFDPVTGASVDVDEAEAIRRRRAELGGYDGVSGVPSPAALGGMGLQQQGMEMGQQQGQVGQPGHVGQTRDVQEQIRQLHQRYKG</sequence>
<reference evidence="9" key="1">
    <citation type="submission" date="2021-12" db="EMBL/GenBank/DDBJ databases">
        <title>Black yeast isolated from Biological Soil Crust.</title>
        <authorList>
            <person name="Kurbessoian T."/>
        </authorList>
    </citation>
    <scope>NUCLEOTIDE SEQUENCE</scope>
    <source>
        <strain evidence="9">CCFEE 5208</strain>
    </source>
</reference>
<dbReference type="Gene3D" id="1.10.10.790">
    <property type="entry name" value="Surp module"/>
    <property type="match status" value="2"/>
</dbReference>
<evidence type="ECO:0000259" key="8">
    <source>
        <dbReference type="PROSITE" id="PS50128"/>
    </source>
</evidence>
<keyword evidence="5" id="KW-0508">mRNA splicing</keyword>
<feature type="domain" description="SURP motif" evidence="8">
    <location>
        <begin position="175"/>
        <end position="217"/>
    </location>
</feature>
<dbReference type="SMART" id="SM00648">
    <property type="entry name" value="SWAP"/>
    <property type="match status" value="2"/>
</dbReference>
<evidence type="ECO:0000256" key="1">
    <source>
        <dbReference type="ARBA" id="ARBA00004123"/>
    </source>
</evidence>
<dbReference type="PROSITE" id="PS50128">
    <property type="entry name" value="SURP"/>
    <property type="match status" value="2"/>
</dbReference>
<feature type="region of interest" description="Disordered" evidence="7">
    <location>
        <begin position="545"/>
        <end position="588"/>
    </location>
</feature>
<feature type="domain" description="SURP motif" evidence="8">
    <location>
        <begin position="71"/>
        <end position="113"/>
    </location>
</feature>
<dbReference type="PANTHER" id="PTHR15316">
    <property type="entry name" value="SPLICEOSOME ASSOCIATED PROTEIN 114/SWAP SPLICING FACTOR-RELATED"/>
    <property type="match status" value="1"/>
</dbReference>
<keyword evidence="2" id="KW-0507">mRNA processing</keyword>
<protein>
    <submittedName>
        <fullName evidence="9">SF3a splicing factor complex subunit</fullName>
    </submittedName>
</protein>
<evidence type="ECO:0000256" key="4">
    <source>
        <dbReference type="ARBA" id="ARBA00022737"/>
    </source>
</evidence>
<evidence type="ECO:0000313" key="10">
    <source>
        <dbReference type="Proteomes" id="UP001168146"/>
    </source>
</evidence>
<evidence type="ECO:0000313" key="9">
    <source>
        <dbReference type="EMBL" id="KAK0313995.1"/>
    </source>
</evidence>
<accession>A0AAN6FC71</accession>
<keyword evidence="6" id="KW-0539">Nucleus</keyword>
<dbReference type="EMBL" id="JASUXU010000058">
    <property type="protein sequence ID" value="KAK0313995.1"/>
    <property type="molecule type" value="Genomic_DNA"/>
</dbReference>
<dbReference type="SUPFAM" id="SSF109905">
    <property type="entry name" value="Surp module (SWAP domain)"/>
    <property type="match status" value="2"/>
</dbReference>
<dbReference type="Proteomes" id="UP001168146">
    <property type="component" value="Unassembled WGS sequence"/>
</dbReference>
<evidence type="ECO:0000256" key="3">
    <source>
        <dbReference type="ARBA" id="ARBA00022728"/>
    </source>
</evidence>
<dbReference type="FunFam" id="1.10.10.790:FF:000001">
    <property type="entry name" value="Splicing factor 3a, subunit 1"/>
    <property type="match status" value="1"/>
</dbReference>
<feature type="region of interest" description="Disordered" evidence="7">
    <location>
        <begin position="129"/>
        <end position="154"/>
    </location>
</feature>
<dbReference type="AlphaFoldDB" id="A0AAN6FC71"/>
<dbReference type="GO" id="GO:0071004">
    <property type="term" value="C:U2-type prespliceosome"/>
    <property type="evidence" value="ECO:0007669"/>
    <property type="project" value="TreeGrafter"/>
</dbReference>
<comment type="caution">
    <text evidence="9">The sequence shown here is derived from an EMBL/GenBank/DDBJ whole genome shotgun (WGS) entry which is preliminary data.</text>
</comment>
<dbReference type="GO" id="GO:0045292">
    <property type="term" value="P:mRNA cis splicing, via spliceosome"/>
    <property type="evidence" value="ECO:0007669"/>
    <property type="project" value="InterPro"/>
</dbReference>
<feature type="compositionally biased region" description="Low complexity" evidence="7">
    <location>
        <begin position="549"/>
        <end position="570"/>
    </location>
</feature>
<evidence type="ECO:0000256" key="7">
    <source>
        <dbReference type="SAM" id="MobiDB-lite"/>
    </source>
</evidence>
<keyword evidence="4" id="KW-0677">Repeat</keyword>
<dbReference type="InterPro" id="IPR022030">
    <property type="entry name" value="SF3A1_dom"/>
</dbReference>
<dbReference type="PANTHER" id="PTHR15316:SF1">
    <property type="entry name" value="SPLICING FACTOR 3A SUBUNIT 1"/>
    <property type="match status" value="1"/>
</dbReference>
<dbReference type="InterPro" id="IPR045146">
    <property type="entry name" value="SF3A1"/>
</dbReference>
<dbReference type="GO" id="GO:0071013">
    <property type="term" value="C:catalytic step 2 spliceosome"/>
    <property type="evidence" value="ECO:0007669"/>
    <property type="project" value="TreeGrafter"/>
</dbReference>
<feature type="compositionally biased region" description="Low complexity" evidence="7">
    <location>
        <begin position="8"/>
        <end position="23"/>
    </location>
</feature>
<evidence type="ECO:0000256" key="2">
    <source>
        <dbReference type="ARBA" id="ARBA00022664"/>
    </source>
</evidence>
<proteinExistence type="predicted"/>
<dbReference type="GO" id="GO:0005686">
    <property type="term" value="C:U2 snRNP"/>
    <property type="evidence" value="ECO:0007669"/>
    <property type="project" value="TreeGrafter"/>
</dbReference>
<dbReference type="InterPro" id="IPR035967">
    <property type="entry name" value="SWAP/Surp_sf"/>
</dbReference>
<feature type="compositionally biased region" description="Pro residues" evidence="7">
    <location>
        <begin position="24"/>
        <end position="34"/>
    </location>
</feature>
<keyword evidence="3" id="KW-0747">Spliceosome</keyword>
<dbReference type="Pfam" id="PF12230">
    <property type="entry name" value="PRP21_like_P"/>
    <property type="match status" value="1"/>
</dbReference>
<feature type="region of interest" description="Disordered" evidence="7">
    <location>
        <begin position="1"/>
        <end position="34"/>
    </location>
</feature>
<name>A0AAN6FC71_9PEZI</name>
<dbReference type="InterPro" id="IPR000061">
    <property type="entry name" value="Surp"/>
</dbReference>
<organism evidence="9 10">
    <name type="scientific">Friedmanniomyces endolithicus</name>
    <dbReference type="NCBI Taxonomy" id="329885"/>
    <lineage>
        <taxon>Eukaryota</taxon>
        <taxon>Fungi</taxon>
        <taxon>Dikarya</taxon>
        <taxon>Ascomycota</taxon>
        <taxon>Pezizomycotina</taxon>
        <taxon>Dothideomycetes</taxon>
        <taxon>Dothideomycetidae</taxon>
        <taxon>Mycosphaerellales</taxon>
        <taxon>Teratosphaeriaceae</taxon>
        <taxon>Friedmanniomyces</taxon>
    </lineage>
</organism>